<evidence type="ECO:0000256" key="1">
    <source>
        <dbReference type="ARBA" id="ARBA00004651"/>
    </source>
</evidence>
<dbReference type="GO" id="GO:0055085">
    <property type="term" value="P:transmembrane transport"/>
    <property type="evidence" value="ECO:0007669"/>
    <property type="project" value="InterPro"/>
</dbReference>
<evidence type="ECO:0000256" key="5">
    <source>
        <dbReference type="ARBA" id="ARBA00022692"/>
    </source>
</evidence>
<evidence type="ECO:0000313" key="10">
    <source>
        <dbReference type="EMBL" id="RST72725.1"/>
    </source>
</evidence>
<feature type="transmembrane region" description="Helical" evidence="8">
    <location>
        <begin position="143"/>
        <end position="169"/>
    </location>
</feature>
<protein>
    <submittedName>
        <fullName evidence="10">ABC transporter permease</fullName>
    </submittedName>
</protein>
<feature type="domain" description="ABC transmembrane type-1" evidence="9">
    <location>
        <begin position="65"/>
        <end position="270"/>
    </location>
</feature>
<dbReference type="InterPro" id="IPR000515">
    <property type="entry name" value="MetI-like"/>
</dbReference>
<evidence type="ECO:0000256" key="8">
    <source>
        <dbReference type="RuleBase" id="RU363032"/>
    </source>
</evidence>
<feature type="transmembrane region" description="Helical" evidence="8">
    <location>
        <begin position="100"/>
        <end position="123"/>
    </location>
</feature>
<dbReference type="PROSITE" id="PS50928">
    <property type="entry name" value="ABC_TM1"/>
    <property type="match status" value="1"/>
</dbReference>
<keyword evidence="11" id="KW-1185">Reference proteome</keyword>
<evidence type="ECO:0000256" key="7">
    <source>
        <dbReference type="ARBA" id="ARBA00023136"/>
    </source>
</evidence>
<dbReference type="InterPro" id="IPR035906">
    <property type="entry name" value="MetI-like_sf"/>
</dbReference>
<dbReference type="RefSeq" id="WP_126051571.1">
    <property type="nucleotide sequence ID" value="NZ_QYTV02000007.1"/>
</dbReference>
<dbReference type="GO" id="GO:0005886">
    <property type="term" value="C:plasma membrane"/>
    <property type="evidence" value="ECO:0007669"/>
    <property type="project" value="UniProtKB-SubCell"/>
</dbReference>
<keyword evidence="7 8" id="KW-0472">Membrane</keyword>
<dbReference type="EMBL" id="QYTV02000007">
    <property type="protein sequence ID" value="RST72725.1"/>
    <property type="molecule type" value="Genomic_DNA"/>
</dbReference>
<evidence type="ECO:0000256" key="6">
    <source>
        <dbReference type="ARBA" id="ARBA00022989"/>
    </source>
</evidence>
<evidence type="ECO:0000259" key="9">
    <source>
        <dbReference type="PROSITE" id="PS50928"/>
    </source>
</evidence>
<dbReference type="PANTHER" id="PTHR42929">
    <property type="entry name" value="INNER MEMBRANE ABC TRANSPORTER PERMEASE PROTEIN YDCU-RELATED-RELATED"/>
    <property type="match status" value="1"/>
</dbReference>
<evidence type="ECO:0000313" key="11">
    <source>
        <dbReference type="Proteomes" id="UP000287156"/>
    </source>
</evidence>
<feature type="transmembrane region" description="Helical" evidence="8">
    <location>
        <begin position="249"/>
        <end position="271"/>
    </location>
</feature>
<evidence type="ECO:0000256" key="3">
    <source>
        <dbReference type="ARBA" id="ARBA00022448"/>
    </source>
</evidence>
<gene>
    <name evidence="10" type="ORF">D4T97_014995</name>
</gene>
<proteinExistence type="inferred from homology"/>
<evidence type="ECO:0000256" key="4">
    <source>
        <dbReference type="ARBA" id="ARBA00022475"/>
    </source>
</evidence>
<comment type="subcellular location">
    <subcellularLocation>
        <location evidence="1 8">Cell membrane</location>
        <topology evidence="1 8">Multi-pass membrane protein</topology>
    </subcellularLocation>
</comment>
<feature type="transmembrane region" description="Helical" evidence="8">
    <location>
        <begin position="16"/>
        <end position="37"/>
    </location>
</feature>
<dbReference type="PANTHER" id="PTHR42929:SF1">
    <property type="entry name" value="INNER MEMBRANE ABC TRANSPORTER PERMEASE PROTEIN YDCU-RELATED"/>
    <property type="match status" value="1"/>
</dbReference>
<keyword evidence="5 8" id="KW-0812">Transmembrane</keyword>
<keyword evidence="3 8" id="KW-0813">Transport</keyword>
<dbReference type="SUPFAM" id="SSF161098">
    <property type="entry name" value="MetI-like"/>
    <property type="match status" value="1"/>
</dbReference>
<reference evidence="10" key="1">
    <citation type="submission" date="2018-12" db="EMBL/GenBank/DDBJ databases">
        <authorList>
            <person name="Sun L."/>
            <person name="Chen Z."/>
        </authorList>
    </citation>
    <scope>NUCLEOTIDE SEQUENCE [LARGE SCALE GENOMIC DNA]</scope>
    <source>
        <strain evidence="10">3-2-2</strain>
    </source>
</reference>
<comment type="caution">
    <text evidence="10">The sequence shown here is derived from an EMBL/GenBank/DDBJ whole genome shotgun (WGS) entry which is preliminary data.</text>
</comment>
<feature type="transmembrane region" description="Helical" evidence="8">
    <location>
        <begin position="206"/>
        <end position="229"/>
    </location>
</feature>
<accession>A0A429XWG2</accession>
<feature type="transmembrane region" description="Helical" evidence="8">
    <location>
        <begin position="69"/>
        <end position="91"/>
    </location>
</feature>
<dbReference type="AlphaFoldDB" id="A0A429XWG2"/>
<comment type="similarity">
    <text evidence="2">Belongs to the binding-protein-dependent transport system permease family. CysTW subfamily.</text>
</comment>
<keyword evidence="6 8" id="KW-1133">Transmembrane helix</keyword>
<dbReference type="CDD" id="cd06261">
    <property type="entry name" value="TM_PBP2"/>
    <property type="match status" value="1"/>
</dbReference>
<dbReference type="Proteomes" id="UP000287156">
    <property type="component" value="Unassembled WGS sequence"/>
</dbReference>
<dbReference type="Gene3D" id="1.10.3720.10">
    <property type="entry name" value="MetI-like"/>
    <property type="match status" value="1"/>
</dbReference>
<sequence length="284" mass="31822">MVKSVRSAYAMLSPSLLWLLFFLMIPVVMITIISFTVNGGYGTTIYEFSIESYKTAFSSLYLKVIWNSLYWAFMTTIVCLLLAYPFAYFVAHADKWKNMLLVLVMIPFWCNLVIRLYSWIILLNNEGVINNILKNLGFISESINMLYTPSAVLIGMVYGFLPFMILPIYSSIEQLDKTYLEASEDLGASPVKTFLNVTLPLTMPGVLAGVIITFVPALSVFVTTDLLTGNKLVMVGNVIRDTFMVEMNWQLGSALAILLTVLVLISIMLFMKYTSSSGGKNFLA</sequence>
<keyword evidence="4" id="KW-1003">Cell membrane</keyword>
<dbReference type="OrthoDB" id="9807047at2"/>
<evidence type="ECO:0000256" key="2">
    <source>
        <dbReference type="ARBA" id="ARBA00007069"/>
    </source>
</evidence>
<organism evidence="10 11">
    <name type="scientific">Siminovitchia acidinfaciens</name>
    <dbReference type="NCBI Taxonomy" id="2321395"/>
    <lineage>
        <taxon>Bacteria</taxon>
        <taxon>Bacillati</taxon>
        <taxon>Bacillota</taxon>
        <taxon>Bacilli</taxon>
        <taxon>Bacillales</taxon>
        <taxon>Bacillaceae</taxon>
        <taxon>Siminovitchia</taxon>
    </lineage>
</organism>
<dbReference type="Pfam" id="PF00528">
    <property type="entry name" value="BPD_transp_1"/>
    <property type="match status" value="1"/>
</dbReference>
<name>A0A429XWG2_9BACI</name>